<dbReference type="EMBL" id="KQ971323">
    <property type="protein sequence ID" value="EEZ99912.1"/>
    <property type="molecule type" value="Genomic_DNA"/>
</dbReference>
<dbReference type="Proteomes" id="UP000007266">
    <property type="component" value="Linkage group 3"/>
</dbReference>
<dbReference type="HOGENOM" id="CLU_1362004_0_0_1"/>
<organism evidence="1 2">
    <name type="scientific">Tribolium castaneum</name>
    <name type="common">Red flour beetle</name>
    <dbReference type="NCBI Taxonomy" id="7070"/>
    <lineage>
        <taxon>Eukaryota</taxon>
        <taxon>Metazoa</taxon>
        <taxon>Ecdysozoa</taxon>
        <taxon>Arthropoda</taxon>
        <taxon>Hexapoda</taxon>
        <taxon>Insecta</taxon>
        <taxon>Pterygota</taxon>
        <taxon>Neoptera</taxon>
        <taxon>Endopterygota</taxon>
        <taxon>Coleoptera</taxon>
        <taxon>Polyphaga</taxon>
        <taxon>Cucujiformia</taxon>
        <taxon>Tenebrionidae</taxon>
        <taxon>Tenebrionidae incertae sedis</taxon>
        <taxon>Tribolium</taxon>
    </lineage>
</organism>
<reference evidence="1 2" key="1">
    <citation type="journal article" date="2008" name="Nature">
        <title>The genome of the model beetle and pest Tribolium castaneum.</title>
        <authorList>
            <consortium name="Tribolium Genome Sequencing Consortium"/>
            <person name="Richards S."/>
            <person name="Gibbs R.A."/>
            <person name="Weinstock G.M."/>
            <person name="Brown S.J."/>
            <person name="Denell R."/>
            <person name="Beeman R.W."/>
            <person name="Gibbs R."/>
            <person name="Beeman R.W."/>
            <person name="Brown S.J."/>
            <person name="Bucher G."/>
            <person name="Friedrich M."/>
            <person name="Grimmelikhuijzen C.J."/>
            <person name="Klingler M."/>
            <person name="Lorenzen M."/>
            <person name="Richards S."/>
            <person name="Roth S."/>
            <person name="Schroder R."/>
            <person name="Tautz D."/>
            <person name="Zdobnov E.M."/>
            <person name="Muzny D."/>
            <person name="Gibbs R.A."/>
            <person name="Weinstock G.M."/>
            <person name="Attaway T."/>
            <person name="Bell S."/>
            <person name="Buhay C.J."/>
            <person name="Chandrabose M.N."/>
            <person name="Chavez D."/>
            <person name="Clerk-Blankenburg K.P."/>
            <person name="Cree A."/>
            <person name="Dao M."/>
            <person name="Davis C."/>
            <person name="Chacko J."/>
            <person name="Dinh H."/>
            <person name="Dugan-Rocha S."/>
            <person name="Fowler G."/>
            <person name="Garner T.T."/>
            <person name="Garnes J."/>
            <person name="Gnirke A."/>
            <person name="Hawes A."/>
            <person name="Hernandez J."/>
            <person name="Hines S."/>
            <person name="Holder M."/>
            <person name="Hume J."/>
            <person name="Jhangiani S.N."/>
            <person name="Joshi V."/>
            <person name="Khan Z.M."/>
            <person name="Jackson L."/>
            <person name="Kovar C."/>
            <person name="Kowis A."/>
            <person name="Lee S."/>
            <person name="Lewis L.R."/>
            <person name="Margolis J."/>
            <person name="Morgan M."/>
            <person name="Nazareth L.V."/>
            <person name="Nguyen N."/>
            <person name="Okwuonu G."/>
            <person name="Parker D."/>
            <person name="Richards S."/>
            <person name="Ruiz S.J."/>
            <person name="Santibanez J."/>
            <person name="Savard J."/>
            <person name="Scherer S.E."/>
            <person name="Schneider B."/>
            <person name="Sodergren E."/>
            <person name="Tautz D."/>
            <person name="Vattahil S."/>
            <person name="Villasana D."/>
            <person name="White C.S."/>
            <person name="Wright R."/>
            <person name="Park Y."/>
            <person name="Beeman R.W."/>
            <person name="Lord J."/>
            <person name="Oppert B."/>
            <person name="Lorenzen M."/>
            <person name="Brown S."/>
            <person name="Wang L."/>
            <person name="Savard J."/>
            <person name="Tautz D."/>
            <person name="Richards S."/>
            <person name="Weinstock G."/>
            <person name="Gibbs R.A."/>
            <person name="Liu Y."/>
            <person name="Worley K."/>
            <person name="Weinstock G."/>
            <person name="Elsik C.G."/>
            <person name="Reese J.T."/>
            <person name="Elhaik E."/>
            <person name="Landan G."/>
            <person name="Graur D."/>
            <person name="Arensburger P."/>
            <person name="Atkinson P."/>
            <person name="Beeman R.W."/>
            <person name="Beidler J."/>
            <person name="Brown S.J."/>
            <person name="Demuth J.P."/>
            <person name="Drury D.W."/>
            <person name="Du Y.Z."/>
            <person name="Fujiwara H."/>
            <person name="Lorenzen M."/>
            <person name="Maselli V."/>
            <person name="Osanai M."/>
            <person name="Park Y."/>
            <person name="Robertson H.M."/>
            <person name="Tu Z."/>
            <person name="Wang J.J."/>
            <person name="Wang S."/>
            <person name="Richards S."/>
            <person name="Song H."/>
            <person name="Zhang L."/>
            <person name="Sodergren E."/>
            <person name="Werner D."/>
            <person name="Stanke M."/>
            <person name="Morgenstern B."/>
            <person name="Solovyev V."/>
            <person name="Kosarev P."/>
            <person name="Brown G."/>
            <person name="Chen H.C."/>
            <person name="Ermolaeva O."/>
            <person name="Hlavina W."/>
            <person name="Kapustin Y."/>
            <person name="Kiryutin B."/>
            <person name="Kitts P."/>
            <person name="Maglott D."/>
            <person name="Pruitt K."/>
            <person name="Sapojnikov V."/>
            <person name="Souvorov A."/>
            <person name="Mackey A.J."/>
            <person name="Waterhouse R.M."/>
            <person name="Wyder S."/>
            <person name="Zdobnov E.M."/>
            <person name="Zdobnov E.M."/>
            <person name="Wyder S."/>
            <person name="Kriventseva E.V."/>
            <person name="Kadowaki T."/>
            <person name="Bork P."/>
            <person name="Aranda M."/>
            <person name="Bao R."/>
            <person name="Beermann A."/>
            <person name="Berns N."/>
            <person name="Bolognesi R."/>
            <person name="Bonneton F."/>
            <person name="Bopp D."/>
            <person name="Brown S.J."/>
            <person name="Bucher G."/>
            <person name="Butts T."/>
            <person name="Chaumot A."/>
            <person name="Denell R.E."/>
            <person name="Ferrier D.E."/>
            <person name="Friedrich M."/>
            <person name="Gordon C.M."/>
            <person name="Jindra M."/>
            <person name="Klingler M."/>
            <person name="Lan Q."/>
            <person name="Lattorff H.M."/>
            <person name="Laudet V."/>
            <person name="von Levetsow C."/>
            <person name="Liu Z."/>
            <person name="Lutz R."/>
            <person name="Lynch J.A."/>
            <person name="da Fonseca R.N."/>
            <person name="Posnien N."/>
            <person name="Reuter R."/>
            <person name="Roth S."/>
            <person name="Savard J."/>
            <person name="Schinko J.B."/>
            <person name="Schmitt C."/>
            <person name="Schoppmeier M."/>
            <person name="Schroder R."/>
            <person name="Shippy T.D."/>
            <person name="Simonnet F."/>
            <person name="Marques-Souza H."/>
            <person name="Tautz D."/>
            <person name="Tomoyasu Y."/>
            <person name="Trauner J."/>
            <person name="Van der Zee M."/>
            <person name="Vervoort M."/>
            <person name="Wittkopp N."/>
            <person name="Wimmer E.A."/>
            <person name="Yang X."/>
            <person name="Jones A.K."/>
            <person name="Sattelle D.B."/>
            <person name="Ebert P.R."/>
            <person name="Nelson D."/>
            <person name="Scott J.G."/>
            <person name="Beeman R.W."/>
            <person name="Muthukrishnan S."/>
            <person name="Kramer K.J."/>
            <person name="Arakane Y."/>
            <person name="Beeman R.W."/>
            <person name="Zhu Q."/>
            <person name="Hogenkamp D."/>
            <person name="Dixit R."/>
            <person name="Oppert B."/>
            <person name="Jiang H."/>
            <person name="Zou Z."/>
            <person name="Marshall J."/>
            <person name="Elpidina E."/>
            <person name="Vinokurov K."/>
            <person name="Oppert C."/>
            <person name="Zou Z."/>
            <person name="Evans J."/>
            <person name="Lu Z."/>
            <person name="Zhao P."/>
            <person name="Sumathipala N."/>
            <person name="Altincicek B."/>
            <person name="Vilcinskas A."/>
            <person name="Williams M."/>
            <person name="Hultmark D."/>
            <person name="Hetru C."/>
            <person name="Jiang H."/>
            <person name="Grimmelikhuijzen C.J."/>
            <person name="Hauser F."/>
            <person name="Cazzamali G."/>
            <person name="Williamson M."/>
            <person name="Park Y."/>
            <person name="Li B."/>
            <person name="Tanaka Y."/>
            <person name="Predel R."/>
            <person name="Neupert S."/>
            <person name="Schachtner J."/>
            <person name="Verleyen P."/>
            <person name="Raible F."/>
            <person name="Bork P."/>
            <person name="Friedrich M."/>
            <person name="Walden K.K."/>
            <person name="Robertson H.M."/>
            <person name="Angeli S."/>
            <person name="Foret S."/>
            <person name="Bucher G."/>
            <person name="Schuetz S."/>
            <person name="Maleszka R."/>
            <person name="Wimmer E.A."/>
            <person name="Beeman R.W."/>
            <person name="Lorenzen M."/>
            <person name="Tomoyasu Y."/>
            <person name="Miller S.C."/>
            <person name="Grossmann D."/>
            <person name="Bucher G."/>
        </authorList>
    </citation>
    <scope>NUCLEOTIDE SEQUENCE [LARGE SCALE GENOMIC DNA]</scope>
    <source>
        <strain evidence="1 2">Georgia GA2</strain>
    </source>
</reference>
<keyword evidence="2" id="KW-1185">Reference proteome</keyword>
<proteinExistence type="predicted"/>
<gene>
    <name evidence="1" type="primary">GLEAN_02703</name>
    <name evidence="1" type="ORF">TcasGA2_TC002703</name>
</gene>
<dbReference type="AlphaFoldDB" id="D6WDV8"/>
<name>D6WDV8_TRICA</name>
<sequence length="201" mass="22268">MMSSRRAETTSGCKSHIDLLDVDGNKTISAVDRLLLFFSGFSVKSGGDKFRACLIVKADSAVKVSITNSMSGPAMERAYFSVGIKENGLDRCNFINRRGTKSARIQNPDVISSFWRGGRKNLRSRDYVAGSPTMSPRRGGDAYAPYTFKPKSASRLSSIKHLMPRRRLFQNAILKPFATYLSKSLDLEPMTKHISLYTALG</sequence>
<evidence type="ECO:0000313" key="1">
    <source>
        <dbReference type="EMBL" id="EEZ99912.1"/>
    </source>
</evidence>
<reference evidence="1 2" key="2">
    <citation type="journal article" date="2010" name="Nucleic Acids Res.">
        <title>BeetleBase in 2010: revisions to provide comprehensive genomic information for Tribolium castaneum.</title>
        <authorList>
            <person name="Kim H.S."/>
            <person name="Murphy T."/>
            <person name="Xia J."/>
            <person name="Caragea D."/>
            <person name="Park Y."/>
            <person name="Beeman R.W."/>
            <person name="Lorenzen M.D."/>
            <person name="Butcher S."/>
            <person name="Manak J.R."/>
            <person name="Brown S.J."/>
        </authorList>
    </citation>
    <scope>GENOME REANNOTATION</scope>
    <source>
        <strain evidence="1 2">Georgia GA2</strain>
    </source>
</reference>
<evidence type="ECO:0000313" key="2">
    <source>
        <dbReference type="Proteomes" id="UP000007266"/>
    </source>
</evidence>
<accession>D6WDV8</accession>
<protein>
    <submittedName>
        <fullName evidence="1">Uncharacterized protein</fullName>
    </submittedName>
</protein>